<evidence type="ECO:0000313" key="4">
    <source>
        <dbReference type="Proteomes" id="UP000065807"/>
    </source>
</evidence>
<dbReference type="PANTHER" id="PTHR47403">
    <property type="entry name" value="LOC100145250 PROTEIN"/>
    <property type="match status" value="1"/>
</dbReference>
<dbReference type="PANTHER" id="PTHR47403:SF6">
    <property type="entry name" value="N-ACETYLTRANSFERASE DOMAIN-CONTAINING PROTEIN"/>
    <property type="match status" value="1"/>
</dbReference>
<reference evidence="4" key="2">
    <citation type="journal article" date="2016" name="Int. J. Syst. Evol. Microbiol.">
        <title>Complete genome sequence and cell structure of Limnochorda pilosa, a Gram-negative spore-former within the phylum Firmicutes.</title>
        <authorList>
            <person name="Watanabe M."/>
            <person name="Kojima H."/>
            <person name="Fukui M."/>
        </authorList>
    </citation>
    <scope>NUCLEOTIDE SEQUENCE [LARGE SCALE GENOMIC DNA]</scope>
    <source>
        <strain evidence="4">HC45</strain>
    </source>
</reference>
<dbReference type="RefSeq" id="WP_068134431.1">
    <property type="nucleotide sequence ID" value="NZ_AP014924.1"/>
</dbReference>
<dbReference type="GO" id="GO:0016747">
    <property type="term" value="F:acyltransferase activity, transferring groups other than amino-acyl groups"/>
    <property type="evidence" value="ECO:0007669"/>
    <property type="project" value="InterPro"/>
</dbReference>
<feature type="domain" description="N-acetyltransferase" evidence="2">
    <location>
        <begin position="22"/>
        <end position="162"/>
    </location>
</feature>
<evidence type="ECO:0000256" key="1">
    <source>
        <dbReference type="SAM" id="MobiDB-lite"/>
    </source>
</evidence>
<dbReference type="EMBL" id="AP014924">
    <property type="protein sequence ID" value="BAS26609.1"/>
    <property type="molecule type" value="Genomic_DNA"/>
</dbReference>
<dbReference type="KEGG" id="lpil:LIP_0752"/>
<dbReference type="CDD" id="cd04301">
    <property type="entry name" value="NAT_SF"/>
    <property type="match status" value="1"/>
</dbReference>
<reference evidence="4" key="1">
    <citation type="submission" date="2015-07" db="EMBL/GenBank/DDBJ databases">
        <title>Complete genome sequence and phylogenetic analysis of Limnochorda pilosa.</title>
        <authorList>
            <person name="Watanabe M."/>
            <person name="Kojima H."/>
            <person name="Fukui M."/>
        </authorList>
    </citation>
    <scope>NUCLEOTIDE SEQUENCE [LARGE SCALE GENOMIC DNA]</scope>
    <source>
        <strain evidence="4">HC45</strain>
    </source>
</reference>
<dbReference type="OrthoDB" id="1949423at2"/>
<proteinExistence type="predicted"/>
<feature type="compositionally biased region" description="Low complexity" evidence="1">
    <location>
        <begin position="172"/>
        <end position="181"/>
    </location>
</feature>
<dbReference type="Proteomes" id="UP000065807">
    <property type="component" value="Chromosome"/>
</dbReference>
<dbReference type="InterPro" id="IPR000182">
    <property type="entry name" value="GNAT_dom"/>
</dbReference>
<feature type="region of interest" description="Disordered" evidence="1">
    <location>
        <begin position="1"/>
        <end position="22"/>
    </location>
</feature>
<dbReference type="SUPFAM" id="SSF55729">
    <property type="entry name" value="Acyl-CoA N-acyltransferases (Nat)"/>
    <property type="match status" value="1"/>
</dbReference>
<organism evidence="3 4">
    <name type="scientific">Limnochorda pilosa</name>
    <dbReference type="NCBI Taxonomy" id="1555112"/>
    <lineage>
        <taxon>Bacteria</taxon>
        <taxon>Bacillati</taxon>
        <taxon>Bacillota</taxon>
        <taxon>Limnochordia</taxon>
        <taxon>Limnochordales</taxon>
        <taxon>Limnochordaceae</taxon>
        <taxon>Limnochorda</taxon>
    </lineage>
</organism>
<evidence type="ECO:0000259" key="2">
    <source>
        <dbReference type="PROSITE" id="PS51186"/>
    </source>
</evidence>
<evidence type="ECO:0000313" key="3">
    <source>
        <dbReference type="EMBL" id="BAS26609.1"/>
    </source>
</evidence>
<dbReference type="InterPro" id="IPR016181">
    <property type="entry name" value="Acyl_CoA_acyltransferase"/>
</dbReference>
<protein>
    <recommendedName>
        <fullName evidence="2">N-acetyltransferase domain-containing protein</fullName>
    </recommendedName>
</protein>
<sequence>MNGEGKISRAGADQGDGDPREVSVRPAVAADRGAVLDFCANTWPGGDYIPYVWEDWLNDARGRLLAADLGGRAVGIAHVQRLADGSAWLEGLRVDPAVRRRGIARLLTQASLDAARELAGRGAIARLMVSERNAVSRHLVERSGFRLERRSWLMEREAVNDGGAPADEHSSAAEAARALGAPRREDEPPQEDPLAGLELARVPEAEAARLAGLLRDDPPASLLPVRPGLVWEWAWVSLHPAGLTDLAGQGVLWTARRRGMLAAVAALGRSGPDDDLLLAPLAGTALLLAALARGWPGAGAPQWLSILDTPEDGELARRAGFHAGNRSHGQLIYAQVL</sequence>
<dbReference type="Pfam" id="PF00583">
    <property type="entry name" value="Acetyltransf_1"/>
    <property type="match status" value="1"/>
</dbReference>
<accession>A0A0K2SIE3</accession>
<gene>
    <name evidence="3" type="ORF">LIP_0752</name>
</gene>
<dbReference type="Gene3D" id="3.40.630.30">
    <property type="match status" value="1"/>
</dbReference>
<dbReference type="STRING" id="1555112.LIP_0752"/>
<dbReference type="PROSITE" id="PS51186">
    <property type="entry name" value="GNAT"/>
    <property type="match status" value="1"/>
</dbReference>
<keyword evidence="4" id="KW-1185">Reference proteome</keyword>
<dbReference type="AlphaFoldDB" id="A0A0K2SIE3"/>
<feature type="region of interest" description="Disordered" evidence="1">
    <location>
        <begin position="159"/>
        <end position="197"/>
    </location>
</feature>
<name>A0A0K2SIE3_LIMPI</name>